<name>W0I5T5_9EURY</name>
<dbReference type="OrthoDB" id="101069at2157"/>
<evidence type="ECO:0000313" key="10">
    <source>
        <dbReference type="Proteomes" id="UP000019027"/>
    </source>
</evidence>
<evidence type="ECO:0000256" key="6">
    <source>
        <dbReference type="ARBA" id="ARBA00023136"/>
    </source>
</evidence>
<protein>
    <recommendedName>
        <fullName evidence="8">Cytochrome b561 domain-containing protein</fullName>
    </recommendedName>
</protein>
<dbReference type="PROSITE" id="PS50939">
    <property type="entry name" value="CYTOCHROME_B561"/>
    <property type="match status" value="1"/>
</dbReference>
<evidence type="ECO:0000256" key="3">
    <source>
        <dbReference type="ARBA" id="ARBA00022692"/>
    </source>
</evidence>
<keyword evidence="6 7" id="KW-0472">Membrane</keyword>
<dbReference type="KEGG" id="ths:TES1_0416"/>
<proteinExistence type="predicted"/>
<evidence type="ECO:0000313" key="9">
    <source>
        <dbReference type="EMBL" id="AHF79810.1"/>
    </source>
</evidence>
<feature type="transmembrane region" description="Helical" evidence="7">
    <location>
        <begin position="65"/>
        <end position="84"/>
    </location>
</feature>
<dbReference type="Proteomes" id="UP000019027">
    <property type="component" value="Chromosome"/>
</dbReference>
<comment type="subcellular location">
    <subcellularLocation>
        <location evidence="1">Membrane</location>
    </subcellularLocation>
</comment>
<dbReference type="AlphaFoldDB" id="W0I5T5"/>
<dbReference type="EMBL" id="CP006965">
    <property type="protein sequence ID" value="AHF79810.1"/>
    <property type="molecule type" value="Genomic_DNA"/>
</dbReference>
<evidence type="ECO:0000256" key="5">
    <source>
        <dbReference type="ARBA" id="ARBA00022989"/>
    </source>
</evidence>
<feature type="transmembrane region" description="Helical" evidence="7">
    <location>
        <begin position="35"/>
        <end position="53"/>
    </location>
</feature>
<dbReference type="STRING" id="582419.TES1_0416"/>
<feature type="transmembrane region" description="Helical" evidence="7">
    <location>
        <begin position="96"/>
        <end position="116"/>
    </location>
</feature>
<evidence type="ECO:0000256" key="2">
    <source>
        <dbReference type="ARBA" id="ARBA00022448"/>
    </source>
</evidence>
<evidence type="ECO:0000259" key="8">
    <source>
        <dbReference type="PROSITE" id="PS50939"/>
    </source>
</evidence>
<gene>
    <name evidence="9" type="ORF">TES1_0416</name>
</gene>
<keyword evidence="5 7" id="KW-1133">Transmembrane helix</keyword>
<organism evidence="9 10">
    <name type="scientific">Thermococcus paralvinellae</name>
    <dbReference type="NCBI Taxonomy" id="582419"/>
    <lineage>
        <taxon>Archaea</taxon>
        <taxon>Methanobacteriati</taxon>
        <taxon>Methanobacteriota</taxon>
        <taxon>Thermococci</taxon>
        <taxon>Thermococcales</taxon>
        <taxon>Thermococcaceae</taxon>
        <taxon>Thermococcus</taxon>
    </lineage>
</organism>
<dbReference type="InterPro" id="IPR006593">
    <property type="entry name" value="Cyt_b561/ferric_Rdtase_TM"/>
</dbReference>
<reference evidence="9 10" key="1">
    <citation type="journal article" date="2014" name="Int. J. Syst. Evol. Microbiol.">
        <title>Thermococcus paralvinellae sp. nov. and Thermococcus cleftensis sp. nov. of hyperthermophilic heterotrophs from deep-sea hydrothermal vents.</title>
        <authorList>
            <person name="Hensley S.A."/>
            <person name="Jung J.H."/>
            <person name="Park C.S."/>
            <person name="Holden J.F."/>
        </authorList>
    </citation>
    <scope>NUCLEOTIDE SEQUENCE [LARGE SCALE GENOMIC DNA]</scope>
    <source>
        <strain evidence="9 10">ES1</strain>
    </source>
</reference>
<dbReference type="GeneID" id="24906266"/>
<keyword evidence="2" id="KW-0813">Transport</keyword>
<keyword evidence="10" id="KW-1185">Reference proteome</keyword>
<dbReference type="GO" id="GO:0016020">
    <property type="term" value="C:membrane"/>
    <property type="evidence" value="ECO:0007669"/>
    <property type="project" value="UniProtKB-SubCell"/>
</dbReference>
<dbReference type="RefSeq" id="WP_042679816.1">
    <property type="nucleotide sequence ID" value="NZ_CP006965.1"/>
</dbReference>
<keyword evidence="3 7" id="KW-0812">Transmembrane</keyword>
<evidence type="ECO:0000256" key="7">
    <source>
        <dbReference type="SAM" id="Phobius"/>
    </source>
</evidence>
<sequence length="117" mass="13376">MEPYQIHAILQILAFLSFLNGVYYAKKHTIRMHHYFIFIAVGLTTVAIIYMIHITGGVSSTHGKVGILIYFYVLFTALSGKAFLMRKISRKQHQYLAIIAILLIILQILIGTYTFIL</sequence>
<accession>W0I5T5</accession>
<feature type="domain" description="Cytochrome b561" evidence="8">
    <location>
        <begin position="1"/>
        <end position="117"/>
    </location>
</feature>
<evidence type="ECO:0000256" key="4">
    <source>
        <dbReference type="ARBA" id="ARBA00022982"/>
    </source>
</evidence>
<feature type="transmembrane region" description="Helical" evidence="7">
    <location>
        <begin position="6"/>
        <end position="23"/>
    </location>
</feature>
<evidence type="ECO:0000256" key="1">
    <source>
        <dbReference type="ARBA" id="ARBA00004370"/>
    </source>
</evidence>
<dbReference type="HOGENOM" id="CLU_2079545_0_0_2"/>
<keyword evidence="4" id="KW-0249">Electron transport</keyword>